<dbReference type="STRING" id="1676925.ENSPKIP00000014167"/>
<dbReference type="GeneTree" id="ENSGT00940000157975"/>
<accession>A0A3B3R5X1</accession>
<sequence>MQIRILLPCLLCLTVELMLGSAGHFWHTSCSLSQRSALCSGSQLASIPADLPNSIEDLHLDNNDIKLLKNTCLVSYPELRILNIASNGLDTVESNAFRRTRHVEKLSLAENCLYASYQELGEALSDLSHLRVLDLSGNGLTEDMVSFLLQNMTSLEFLSLSGNTILRLDQSIFRDLHQLRELNLERNHLFDIEEGAFDSLQRLQWLNLAFNSLPCLVGFQLTQVVMLNASHNSIEWFISNQDLNDTFHLETLDLRDNKLLFFPFLPTRSRLQNLLLSDNQIGFYEHLENSSLPNWVRSVQFFNLNSNVTNVTVNLWDETLHGDISSLDILDLTSNQVTYLPQGFLSEMTHLSRLKLGSNCLKSFSFDSDELSANLYEIDVSNNQLTVLQANQSYLHNLENLRHVNLSHNDLQRLPPMLFLHLPVLTVVDLSQNKVAICSLEEQDAEAEYSDCVVWRSISSLRQLYLRDCGLGWVPAGAFDGTPLMVLELSGNRGVVIGQESMTGITQTLQHLGLGSTNLHNLDFTQFVKLYSLNISGNSISYLPDSILSLSLRRLDLRENHLQAIHLHQAQVLSRSLESLFLGGNPLNCCQVAWFKVLRDIKTLTIEDLSSLTCLSDFGGRSLDTITSDYCGRSEEEPSWLYVLLFLPVFLSLVGIGVIFFLTFRPNLLPSEIKRRCWKPTPY</sequence>
<evidence type="ECO:0000256" key="5">
    <source>
        <dbReference type="SAM" id="SignalP"/>
    </source>
</evidence>
<feature type="chain" id="PRO_5017310129" evidence="5">
    <location>
        <begin position="23"/>
        <end position="683"/>
    </location>
</feature>
<feature type="transmembrane region" description="Helical" evidence="4">
    <location>
        <begin position="640"/>
        <end position="664"/>
    </location>
</feature>
<dbReference type="SMART" id="SM00369">
    <property type="entry name" value="LRR_TYP"/>
    <property type="match status" value="10"/>
</dbReference>
<dbReference type="InterPro" id="IPR050328">
    <property type="entry name" value="Dev_Immune_Receptor"/>
</dbReference>
<keyword evidence="1" id="KW-0433">Leucine-rich repeat</keyword>
<evidence type="ECO:0000256" key="1">
    <source>
        <dbReference type="ARBA" id="ARBA00022614"/>
    </source>
</evidence>
<keyword evidence="7" id="KW-1185">Reference proteome</keyword>
<keyword evidence="3" id="KW-0677">Repeat</keyword>
<dbReference type="Pfam" id="PF13855">
    <property type="entry name" value="LRR_8"/>
    <property type="match status" value="3"/>
</dbReference>
<dbReference type="InterPro" id="IPR001611">
    <property type="entry name" value="Leu-rich_rpt"/>
</dbReference>
<proteinExistence type="predicted"/>
<dbReference type="GO" id="GO:0005615">
    <property type="term" value="C:extracellular space"/>
    <property type="evidence" value="ECO:0007669"/>
    <property type="project" value="TreeGrafter"/>
</dbReference>
<dbReference type="OrthoDB" id="676979at2759"/>
<dbReference type="Ensembl" id="ENSPKIT00000038606.1">
    <property type="protein sequence ID" value="ENSPKIP00000014167.1"/>
    <property type="gene ID" value="ENSPKIG00000001337.1"/>
</dbReference>
<keyword evidence="4" id="KW-0812">Transmembrane</keyword>
<dbReference type="PROSITE" id="PS51450">
    <property type="entry name" value="LRR"/>
    <property type="match status" value="2"/>
</dbReference>
<dbReference type="PANTHER" id="PTHR24373">
    <property type="entry name" value="SLIT RELATED LEUCINE-RICH REPEAT NEURONAL PROTEIN"/>
    <property type="match status" value="1"/>
</dbReference>
<reference evidence="6" key="2">
    <citation type="submission" date="2025-09" db="UniProtKB">
        <authorList>
            <consortium name="Ensembl"/>
        </authorList>
    </citation>
    <scope>IDENTIFICATION</scope>
</reference>
<reference evidence="6" key="1">
    <citation type="submission" date="2025-08" db="UniProtKB">
        <authorList>
            <consortium name="Ensembl"/>
        </authorList>
    </citation>
    <scope>IDENTIFICATION</scope>
</reference>
<dbReference type="GO" id="GO:0031012">
    <property type="term" value="C:extracellular matrix"/>
    <property type="evidence" value="ECO:0007669"/>
    <property type="project" value="TreeGrafter"/>
</dbReference>
<keyword evidence="4" id="KW-1133">Transmembrane helix</keyword>
<dbReference type="InterPro" id="IPR003591">
    <property type="entry name" value="Leu-rich_rpt_typical-subtyp"/>
</dbReference>
<organism evidence="6 7">
    <name type="scientific">Paramormyrops kingsleyae</name>
    <dbReference type="NCBI Taxonomy" id="1676925"/>
    <lineage>
        <taxon>Eukaryota</taxon>
        <taxon>Metazoa</taxon>
        <taxon>Chordata</taxon>
        <taxon>Craniata</taxon>
        <taxon>Vertebrata</taxon>
        <taxon>Euteleostomi</taxon>
        <taxon>Actinopterygii</taxon>
        <taxon>Neopterygii</taxon>
        <taxon>Teleostei</taxon>
        <taxon>Osteoglossocephala</taxon>
        <taxon>Osteoglossomorpha</taxon>
        <taxon>Osteoglossiformes</taxon>
        <taxon>Mormyridae</taxon>
        <taxon>Paramormyrops</taxon>
    </lineage>
</organism>
<dbReference type="AlphaFoldDB" id="A0A3B3R5X1"/>
<evidence type="ECO:0000256" key="3">
    <source>
        <dbReference type="ARBA" id="ARBA00022737"/>
    </source>
</evidence>
<evidence type="ECO:0000313" key="7">
    <source>
        <dbReference type="Proteomes" id="UP000261540"/>
    </source>
</evidence>
<dbReference type="InterPro" id="IPR032675">
    <property type="entry name" value="LRR_dom_sf"/>
</dbReference>
<evidence type="ECO:0000256" key="2">
    <source>
        <dbReference type="ARBA" id="ARBA00022729"/>
    </source>
</evidence>
<dbReference type="SUPFAM" id="SSF52058">
    <property type="entry name" value="L domain-like"/>
    <property type="match status" value="2"/>
</dbReference>
<keyword evidence="4" id="KW-0472">Membrane</keyword>
<protein>
    <submittedName>
        <fullName evidence="6">Negative regulator of reactive oxygen species</fullName>
    </submittedName>
</protein>
<dbReference type="Proteomes" id="UP000261540">
    <property type="component" value="Unplaced"/>
</dbReference>
<evidence type="ECO:0000313" key="6">
    <source>
        <dbReference type="Ensembl" id="ENSPKIP00000014167.1"/>
    </source>
</evidence>
<dbReference type="Gene3D" id="3.80.10.10">
    <property type="entry name" value="Ribonuclease Inhibitor"/>
    <property type="match status" value="6"/>
</dbReference>
<evidence type="ECO:0000256" key="4">
    <source>
        <dbReference type="SAM" id="Phobius"/>
    </source>
</evidence>
<dbReference type="PANTHER" id="PTHR24373:SF388">
    <property type="entry name" value="NEGATIVE REGULATOR OF REACTIVE OXYGEN SPECIES"/>
    <property type="match status" value="1"/>
</dbReference>
<keyword evidence="2 5" id="KW-0732">Signal</keyword>
<name>A0A3B3R5X1_9TELE</name>
<feature type="signal peptide" evidence="5">
    <location>
        <begin position="1"/>
        <end position="22"/>
    </location>
</feature>